<accession>A0A7J7UQJ9</accession>
<sequence>MDSWCWKGSCLQTECVTMQRRIGEIVAEMEVPLHCRTEFSTQGEEQLRMQHSSLLLGGSRDRAPVSSVN</sequence>
<evidence type="ECO:0000313" key="1">
    <source>
        <dbReference type="EMBL" id="KAF6315138.1"/>
    </source>
</evidence>
<dbReference type="VEuPathDB" id="HostDB:GeneID_118666989"/>
<reference evidence="1 2" key="1">
    <citation type="journal article" date="2020" name="Nature">
        <title>Six reference-quality genomes reveal evolution of bat adaptations.</title>
        <authorList>
            <person name="Jebb D."/>
            <person name="Huang Z."/>
            <person name="Pippel M."/>
            <person name="Hughes G.M."/>
            <person name="Lavrichenko K."/>
            <person name="Devanna P."/>
            <person name="Winkler S."/>
            <person name="Jermiin L.S."/>
            <person name="Skirmuntt E.C."/>
            <person name="Katzourakis A."/>
            <person name="Burkitt-Gray L."/>
            <person name="Ray D.A."/>
            <person name="Sullivan K.A.M."/>
            <person name="Roscito J.G."/>
            <person name="Kirilenko B.M."/>
            <person name="Davalos L.M."/>
            <person name="Corthals A.P."/>
            <person name="Power M.L."/>
            <person name="Jones G."/>
            <person name="Ransome R.D."/>
            <person name="Dechmann D.K.N."/>
            <person name="Locatelli A.G."/>
            <person name="Puechmaille S.J."/>
            <person name="Fedrigo O."/>
            <person name="Jarvis E.D."/>
            <person name="Hiller M."/>
            <person name="Vernes S.C."/>
            <person name="Myers E.W."/>
            <person name="Teeling E.C."/>
        </authorList>
    </citation>
    <scope>NUCLEOTIDE SEQUENCE [LARGE SCALE GENOMIC DNA]</scope>
    <source>
        <strain evidence="1">MMyoMyo1</strain>
        <tissue evidence="1">Flight muscle</tissue>
    </source>
</reference>
<dbReference type="AlphaFoldDB" id="A0A7J7UQJ9"/>
<keyword evidence="1" id="KW-0560">Oxidoreductase</keyword>
<keyword evidence="1" id="KW-0223">Dioxygenase</keyword>
<gene>
    <name evidence="1" type="ORF">mMyoMyo1_015139</name>
</gene>
<protein>
    <submittedName>
        <fullName evidence="1">Phytanoyl-CoA dioxygenase domain containing 1</fullName>
    </submittedName>
</protein>
<comment type="caution">
    <text evidence="1">The sequence shown here is derived from an EMBL/GenBank/DDBJ whole genome shotgun (WGS) entry which is preliminary data.</text>
</comment>
<dbReference type="Proteomes" id="UP000527355">
    <property type="component" value="Unassembled WGS sequence"/>
</dbReference>
<dbReference type="GO" id="GO:0051213">
    <property type="term" value="F:dioxygenase activity"/>
    <property type="evidence" value="ECO:0007669"/>
    <property type="project" value="UniProtKB-KW"/>
</dbReference>
<proteinExistence type="predicted"/>
<dbReference type="EMBL" id="JABWUV010000012">
    <property type="protein sequence ID" value="KAF6315138.1"/>
    <property type="molecule type" value="Genomic_DNA"/>
</dbReference>
<keyword evidence="2" id="KW-1185">Reference proteome</keyword>
<organism evidence="1 2">
    <name type="scientific">Myotis myotis</name>
    <name type="common">Greater mouse-eared bat</name>
    <name type="synonym">Vespertilio myotis</name>
    <dbReference type="NCBI Taxonomy" id="51298"/>
    <lineage>
        <taxon>Eukaryota</taxon>
        <taxon>Metazoa</taxon>
        <taxon>Chordata</taxon>
        <taxon>Craniata</taxon>
        <taxon>Vertebrata</taxon>
        <taxon>Euteleostomi</taxon>
        <taxon>Mammalia</taxon>
        <taxon>Eutheria</taxon>
        <taxon>Laurasiatheria</taxon>
        <taxon>Chiroptera</taxon>
        <taxon>Yangochiroptera</taxon>
        <taxon>Vespertilionidae</taxon>
        <taxon>Myotis</taxon>
    </lineage>
</organism>
<name>A0A7J7UQJ9_MYOMY</name>
<evidence type="ECO:0000313" key="2">
    <source>
        <dbReference type="Proteomes" id="UP000527355"/>
    </source>
</evidence>